<dbReference type="Gene3D" id="3.40.50.360">
    <property type="match status" value="1"/>
</dbReference>
<dbReference type="OrthoDB" id="359268at2"/>
<dbReference type="GO" id="GO:0010181">
    <property type="term" value="F:FMN binding"/>
    <property type="evidence" value="ECO:0007669"/>
    <property type="project" value="InterPro"/>
</dbReference>
<dbReference type="GO" id="GO:0016491">
    <property type="term" value="F:oxidoreductase activity"/>
    <property type="evidence" value="ECO:0007669"/>
    <property type="project" value="TreeGrafter"/>
</dbReference>
<reference evidence="6 7" key="2">
    <citation type="submission" date="2019-01" db="EMBL/GenBank/DDBJ databases">
        <title>Motilimonas pumilus sp. nov., isolated from the gut of sea cucumber (Apostichopus japonicus).</title>
        <authorList>
            <person name="Wang F.-Q."/>
            <person name="Ren L.-H."/>
            <person name="Lin Y.-W."/>
            <person name="Sun G.-H."/>
            <person name="Du Z.-J."/>
            <person name="Zhao J.-X."/>
            <person name="Liu X.-J."/>
            <person name="Liu L.-J."/>
        </authorList>
    </citation>
    <scope>NUCLEOTIDE SEQUENCE [LARGE SCALE GENOMIC DNA]</scope>
    <source>
        <strain evidence="6 7">PLHSC7-2</strain>
    </source>
</reference>
<dbReference type="PRINTS" id="PR00369">
    <property type="entry name" value="FLAVODOXIN"/>
</dbReference>
<keyword evidence="2" id="KW-0285">Flavoprotein</keyword>
<keyword evidence="7" id="KW-1185">Reference proteome</keyword>
<evidence type="ECO:0000256" key="1">
    <source>
        <dbReference type="ARBA" id="ARBA00001917"/>
    </source>
</evidence>
<feature type="domain" description="Flavodoxin-like" evidence="5">
    <location>
        <begin position="4"/>
        <end position="145"/>
    </location>
</feature>
<dbReference type="GO" id="GO:0005829">
    <property type="term" value="C:cytosol"/>
    <property type="evidence" value="ECO:0007669"/>
    <property type="project" value="TreeGrafter"/>
</dbReference>
<dbReference type="AlphaFoldDB" id="A0A418YA82"/>
<evidence type="ECO:0000256" key="3">
    <source>
        <dbReference type="ARBA" id="ARBA00022643"/>
    </source>
</evidence>
<protein>
    <submittedName>
        <fullName evidence="6">FMN-binding protein MioC</fullName>
    </submittedName>
</protein>
<dbReference type="PROSITE" id="PS50902">
    <property type="entry name" value="FLAVODOXIN_LIKE"/>
    <property type="match status" value="1"/>
</dbReference>
<reference evidence="6 7" key="1">
    <citation type="submission" date="2018-09" db="EMBL/GenBank/DDBJ databases">
        <authorList>
            <person name="Wang F."/>
        </authorList>
    </citation>
    <scope>NUCLEOTIDE SEQUENCE [LARGE SCALE GENOMIC DNA]</scope>
    <source>
        <strain evidence="6 7">PLHSC7-2</strain>
    </source>
</reference>
<dbReference type="PANTHER" id="PTHR19384:SF128">
    <property type="entry name" value="NADPH OXIDOREDUCTASE A"/>
    <property type="match status" value="1"/>
</dbReference>
<dbReference type="EMBL" id="QZCH01000036">
    <property type="protein sequence ID" value="RJG39191.1"/>
    <property type="molecule type" value="Genomic_DNA"/>
</dbReference>
<name>A0A418YA82_9GAMM</name>
<evidence type="ECO:0000256" key="2">
    <source>
        <dbReference type="ARBA" id="ARBA00022630"/>
    </source>
</evidence>
<gene>
    <name evidence="6" type="primary">mioC</name>
    <name evidence="6" type="ORF">D1Z90_18440</name>
</gene>
<dbReference type="NCBIfam" id="NF006531">
    <property type="entry name" value="PRK09004.1"/>
    <property type="match status" value="1"/>
</dbReference>
<dbReference type="InterPro" id="IPR001094">
    <property type="entry name" value="Flavdoxin-like"/>
</dbReference>
<evidence type="ECO:0000256" key="4">
    <source>
        <dbReference type="ARBA" id="ARBA00022982"/>
    </source>
</evidence>
<evidence type="ECO:0000313" key="7">
    <source>
        <dbReference type="Proteomes" id="UP000283255"/>
    </source>
</evidence>
<sequence>MKKIHLLVGTTLGGAEYVADALVPYIEQAGFDTEIHNPADLSSFNADEKQLWLVITSTHGAGDYPESFQEFANQLMAQRPMLRAINYGVIGIGDSSYDTFCEAGKNIDALLQDLGAVQTSELLTIDVQEHTIPEDAAEAWIPNWLNAVQKYA</sequence>
<dbReference type="InterPro" id="IPR029039">
    <property type="entry name" value="Flavoprotein-like_sf"/>
</dbReference>
<organism evidence="6 7">
    <name type="scientific">Motilimonas pumila</name>
    <dbReference type="NCBI Taxonomy" id="2303987"/>
    <lineage>
        <taxon>Bacteria</taxon>
        <taxon>Pseudomonadati</taxon>
        <taxon>Pseudomonadota</taxon>
        <taxon>Gammaproteobacteria</taxon>
        <taxon>Alteromonadales</taxon>
        <taxon>Alteromonadales genera incertae sedis</taxon>
        <taxon>Motilimonas</taxon>
    </lineage>
</organism>
<dbReference type="Proteomes" id="UP000283255">
    <property type="component" value="Unassembled WGS sequence"/>
</dbReference>
<dbReference type="Pfam" id="PF00258">
    <property type="entry name" value="Flavodoxin_1"/>
    <property type="match status" value="1"/>
</dbReference>
<dbReference type="SUPFAM" id="SSF52218">
    <property type="entry name" value="Flavoproteins"/>
    <property type="match status" value="1"/>
</dbReference>
<dbReference type="PANTHER" id="PTHR19384">
    <property type="entry name" value="NITRIC OXIDE SYNTHASE-RELATED"/>
    <property type="match status" value="1"/>
</dbReference>
<dbReference type="RefSeq" id="WP_119912273.1">
    <property type="nucleotide sequence ID" value="NZ_QZCH01000036.1"/>
</dbReference>
<evidence type="ECO:0000259" key="5">
    <source>
        <dbReference type="PROSITE" id="PS50902"/>
    </source>
</evidence>
<keyword evidence="4" id="KW-0813">Transport</keyword>
<keyword evidence="3" id="KW-0288">FMN</keyword>
<proteinExistence type="predicted"/>
<keyword evidence="4" id="KW-0249">Electron transport</keyword>
<comment type="cofactor">
    <cofactor evidence="1">
        <name>FMN</name>
        <dbReference type="ChEBI" id="CHEBI:58210"/>
    </cofactor>
</comment>
<accession>A0A418YA82</accession>
<dbReference type="InterPro" id="IPR008254">
    <property type="entry name" value="Flavodoxin/NO_synth"/>
</dbReference>
<comment type="caution">
    <text evidence="6">The sequence shown here is derived from an EMBL/GenBank/DDBJ whole genome shotgun (WGS) entry which is preliminary data.</text>
</comment>
<dbReference type="GO" id="GO:0050660">
    <property type="term" value="F:flavin adenine dinucleotide binding"/>
    <property type="evidence" value="ECO:0007669"/>
    <property type="project" value="TreeGrafter"/>
</dbReference>
<evidence type="ECO:0000313" key="6">
    <source>
        <dbReference type="EMBL" id="RJG39191.1"/>
    </source>
</evidence>